<evidence type="ECO:0000256" key="2">
    <source>
        <dbReference type="ARBA" id="ARBA00022857"/>
    </source>
</evidence>
<reference evidence="4" key="1">
    <citation type="submission" date="2020-05" db="EMBL/GenBank/DDBJ databases">
        <title>Mycena genomes resolve the evolution of fungal bioluminescence.</title>
        <authorList>
            <person name="Tsai I.J."/>
        </authorList>
    </citation>
    <scope>NUCLEOTIDE SEQUENCE</scope>
    <source>
        <strain evidence="4">CCC161011</strain>
    </source>
</reference>
<dbReference type="GO" id="GO:0005737">
    <property type="term" value="C:cytoplasm"/>
    <property type="evidence" value="ECO:0007669"/>
    <property type="project" value="TreeGrafter"/>
</dbReference>
<dbReference type="GO" id="GO:0016491">
    <property type="term" value="F:oxidoreductase activity"/>
    <property type="evidence" value="ECO:0007669"/>
    <property type="project" value="UniProtKB-KW"/>
</dbReference>
<dbReference type="Pfam" id="PF00106">
    <property type="entry name" value="adh_short"/>
    <property type="match status" value="1"/>
</dbReference>
<evidence type="ECO:0000313" key="4">
    <source>
        <dbReference type="EMBL" id="KAF7359735.1"/>
    </source>
</evidence>
<dbReference type="InterPro" id="IPR051468">
    <property type="entry name" value="Fungal_SecMetab_SDRs"/>
</dbReference>
<dbReference type="PRINTS" id="PR00081">
    <property type="entry name" value="GDHRDH"/>
</dbReference>
<dbReference type="SUPFAM" id="SSF51735">
    <property type="entry name" value="NAD(P)-binding Rossmann-fold domains"/>
    <property type="match status" value="1"/>
</dbReference>
<name>A0A8H6YKR7_9AGAR</name>
<comment type="similarity">
    <text evidence="1">Belongs to the short-chain dehydrogenases/reductases (SDR) family.</text>
</comment>
<dbReference type="InterPro" id="IPR002347">
    <property type="entry name" value="SDR_fam"/>
</dbReference>
<sequence length="254" mass="26495">MSSKVVYLITGANRGIGFGLTAVLAARPNTIVFAGTRDPAAQSLKDLAAKYPNVHAVKLTSGDKADNEAAIAEIQKTAGQLDVIIANAGISNYYGPLATTPISEFQDHYSVNTIGPIVLFQAAHALLLLASPTRAPIFAVISSLAGSIGGYFPLHAAAYGASKAAANFLVKVLDDEHPSLISLAIHPGWVATDMGNMGAVASGMPHAPVGVEDSVAGILSRVDGATREKSSGRFWNFGITEGNPWDIQTDEVLW</sequence>
<organism evidence="4 5">
    <name type="scientific">Mycena venus</name>
    <dbReference type="NCBI Taxonomy" id="2733690"/>
    <lineage>
        <taxon>Eukaryota</taxon>
        <taxon>Fungi</taxon>
        <taxon>Dikarya</taxon>
        <taxon>Basidiomycota</taxon>
        <taxon>Agaricomycotina</taxon>
        <taxon>Agaricomycetes</taxon>
        <taxon>Agaricomycetidae</taxon>
        <taxon>Agaricales</taxon>
        <taxon>Marasmiineae</taxon>
        <taxon>Mycenaceae</taxon>
        <taxon>Mycena</taxon>
    </lineage>
</organism>
<dbReference type="EMBL" id="JACAZI010000005">
    <property type="protein sequence ID" value="KAF7359735.1"/>
    <property type="molecule type" value="Genomic_DNA"/>
</dbReference>
<dbReference type="OrthoDB" id="9876299at2759"/>
<evidence type="ECO:0000256" key="1">
    <source>
        <dbReference type="ARBA" id="ARBA00006484"/>
    </source>
</evidence>
<dbReference type="InterPro" id="IPR036291">
    <property type="entry name" value="NAD(P)-bd_dom_sf"/>
</dbReference>
<proteinExistence type="inferred from homology"/>
<keyword evidence="2" id="KW-0521">NADP</keyword>
<comment type="caution">
    <text evidence="4">The sequence shown here is derived from an EMBL/GenBank/DDBJ whole genome shotgun (WGS) entry which is preliminary data.</text>
</comment>
<keyword evidence="3" id="KW-0560">Oxidoreductase</keyword>
<evidence type="ECO:0000256" key="3">
    <source>
        <dbReference type="ARBA" id="ARBA00023002"/>
    </source>
</evidence>
<dbReference type="Proteomes" id="UP000620124">
    <property type="component" value="Unassembled WGS sequence"/>
</dbReference>
<dbReference type="PANTHER" id="PTHR43544">
    <property type="entry name" value="SHORT-CHAIN DEHYDROGENASE/REDUCTASE"/>
    <property type="match status" value="1"/>
</dbReference>
<evidence type="ECO:0000313" key="5">
    <source>
        <dbReference type="Proteomes" id="UP000620124"/>
    </source>
</evidence>
<dbReference type="AlphaFoldDB" id="A0A8H6YKR7"/>
<accession>A0A8H6YKR7</accession>
<keyword evidence="5" id="KW-1185">Reference proteome</keyword>
<gene>
    <name evidence="4" type="ORF">MVEN_00698100</name>
</gene>
<protein>
    <submittedName>
        <fullName evidence="4">NAD(P)-binding protein</fullName>
    </submittedName>
</protein>
<dbReference type="PANTHER" id="PTHR43544:SF7">
    <property type="entry name" value="NADB-LER2"/>
    <property type="match status" value="1"/>
</dbReference>
<dbReference type="Gene3D" id="3.40.50.720">
    <property type="entry name" value="NAD(P)-binding Rossmann-like Domain"/>
    <property type="match status" value="1"/>
</dbReference>